<comment type="caution">
    <text evidence="2">The sequence shown here is derived from an EMBL/GenBank/DDBJ whole genome shotgun (WGS) entry which is preliminary data.</text>
</comment>
<dbReference type="InterPro" id="IPR037401">
    <property type="entry name" value="SnoaL-like"/>
</dbReference>
<protein>
    <recommendedName>
        <fullName evidence="1">SnoaL-like domain-containing protein</fullName>
    </recommendedName>
</protein>
<dbReference type="Pfam" id="PF12680">
    <property type="entry name" value="SnoaL_2"/>
    <property type="match status" value="1"/>
</dbReference>
<feature type="domain" description="SnoaL-like" evidence="1">
    <location>
        <begin position="15"/>
        <end position="122"/>
    </location>
</feature>
<dbReference type="InterPro" id="IPR032710">
    <property type="entry name" value="NTF2-like_dom_sf"/>
</dbReference>
<dbReference type="EMBL" id="PJMW01000001">
    <property type="protein sequence ID" value="PKV98694.1"/>
    <property type="molecule type" value="Genomic_DNA"/>
</dbReference>
<dbReference type="RefSeq" id="WP_211300280.1">
    <property type="nucleotide sequence ID" value="NZ_JBFAFS010000006.1"/>
</dbReference>
<keyword evidence="3" id="KW-1185">Reference proteome</keyword>
<gene>
    <name evidence="2" type="ORF">ATK86_0716</name>
</gene>
<dbReference type="PANTHER" id="PTHR41252:SF1">
    <property type="entry name" value="BLR2505 PROTEIN"/>
    <property type="match status" value="1"/>
</dbReference>
<dbReference type="Gene3D" id="3.10.450.50">
    <property type="match status" value="1"/>
</dbReference>
<evidence type="ECO:0000313" key="2">
    <source>
        <dbReference type="EMBL" id="PKV98694.1"/>
    </source>
</evidence>
<evidence type="ECO:0000259" key="1">
    <source>
        <dbReference type="Pfam" id="PF12680"/>
    </source>
</evidence>
<accession>A0A2N3WXW7</accession>
<proteinExistence type="predicted"/>
<dbReference type="AlphaFoldDB" id="A0A2N3WXW7"/>
<dbReference type="PANTHER" id="PTHR41252">
    <property type="entry name" value="BLR2505 PROTEIN"/>
    <property type="match status" value="1"/>
</dbReference>
<evidence type="ECO:0000313" key="3">
    <source>
        <dbReference type="Proteomes" id="UP000233766"/>
    </source>
</evidence>
<name>A0A2N3WXW7_9NOCA</name>
<dbReference type="SUPFAM" id="SSF54427">
    <property type="entry name" value="NTF2-like"/>
    <property type="match status" value="1"/>
</dbReference>
<sequence length="137" mass="15018">MSSAPVTTPNIEAIRTSYAGFASRDIGKILSVMHDDVEWVHPDGMHKYGLGGTKIGHDGIEQFLAHVPSVLGGMALDPVEFIEQNDRVIVMGTRRVTARSGTVTTLPFLHSWTMRHGKATRMEDIFDTVAFHAAIES</sequence>
<reference evidence="2 3" key="1">
    <citation type="submission" date="2017-12" db="EMBL/GenBank/DDBJ databases">
        <title>Sequencing the genomes of 1000 Actinobacteria strains.</title>
        <authorList>
            <person name="Klenk H.-P."/>
        </authorList>
    </citation>
    <scope>NUCLEOTIDE SEQUENCE [LARGE SCALE GENOMIC DNA]</scope>
    <source>
        <strain evidence="2 3">DSM 44489</strain>
    </source>
</reference>
<dbReference type="Proteomes" id="UP000233766">
    <property type="component" value="Unassembled WGS sequence"/>
</dbReference>
<organism evidence="2 3">
    <name type="scientific">Nocardia fluminea</name>
    <dbReference type="NCBI Taxonomy" id="134984"/>
    <lineage>
        <taxon>Bacteria</taxon>
        <taxon>Bacillati</taxon>
        <taxon>Actinomycetota</taxon>
        <taxon>Actinomycetes</taxon>
        <taxon>Mycobacteriales</taxon>
        <taxon>Nocardiaceae</taxon>
        <taxon>Nocardia</taxon>
    </lineage>
</organism>